<dbReference type="Gene3D" id="1.10.1200.10">
    <property type="entry name" value="ACP-like"/>
    <property type="match status" value="1"/>
</dbReference>
<dbReference type="eggNOG" id="COG0236">
    <property type="taxonomic scope" value="Bacteria"/>
</dbReference>
<dbReference type="OrthoDB" id="4225030at2"/>
<protein>
    <submittedName>
        <fullName evidence="2">Acyl carrier protein</fullName>
    </submittedName>
</protein>
<dbReference type="AlphaFoldDB" id="A0A066U6V5"/>
<dbReference type="PROSITE" id="PS50075">
    <property type="entry name" value="CARRIER"/>
    <property type="match status" value="1"/>
</dbReference>
<dbReference type="InterPro" id="IPR009081">
    <property type="entry name" value="PP-bd_ACP"/>
</dbReference>
<reference evidence="2 3" key="1">
    <citation type="submission" date="2014-05" db="EMBL/GenBank/DDBJ databases">
        <title>Draft genome sequence of Amycolatopsis rifamycinica DSM 46095.</title>
        <authorList>
            <person name="Lal R."/>
            <person name="Saxena A."/>
            <person name="Kumari R."/>
            <person name="Mukherjee U."/>
            <person name="Singh P."/>
            <person name="Sangwan N."/>
            <person name="Mahato N.K."/>
        </authorList>
    </citation>
    <scope>NUCLEOTIDE SEQUENCE [LARGE SCALE GENOMIC DNA]</scope>
    <source>
        <strain evidence="2 3">DSM 46095</strain>
    </source>
</reference>
<dbReference type="RefSeq" id="WP_043780116.1">
    <property type="nucleotide sequence ID" value="NZ_JMQI01000027.1"/>
</dbReference>
<accession>A0A066U6V5</accession>
<evidence type="ECO:0000313" key="3">
    <source>
        <dbReference type="Proteomes" id="UP000027345"/>
    </source>
</evidence>
<evidence type="ECO:0000313" key="2">
    <source>
        <dbReference type="EMBL" id="KDN21587.1"/>
    </source>
</evidence>
<evidence type="ECO:0000259" key="1">
    <source>
        <dbReference type="PROSITE" id="PS50075"/>
    </source>
</evidence>
<comment type="caution">
    <text evidence="2">The sequence shown here is derived from an EMBL/GenBank/DDBJ whole genome shotgun (WGS) entry which is preliminary data.</text>
</comment>
<organism evidence="2 3">
    <name type="scientific">Amycolatopsis rifamycinica</name>
    <dbReference type="NCBI Taxonomy" id="287986"/>
    <lineage>
        <taxon>Bacteria</taxon>
        <taxon>Bacillati</taxon>
        <taxon>Actinomycetota</taxon>
        <taxon>Actinomycetes</taxon>
        <taxon>Pseudonocardiales</taxon>
        <taxon>Pseudonocardiaceae</taxon>
        <taxon>Amycolatopsis</taxon>
    </lineage>
</organism>
<sequence length="95" mass="10251">MTTGPDRTAVSESVKRVVIAESRLSLAPEQIQDNEPLNGDLLRLNSLGFVGMLVHLEDALDVTLPDDLFVGRTFKTVDDLVEVVAEGASGTEAQR</sequence>
<dbReference type="SUPFAM" id="SSF47336">
    <property type="entry name" value="ACP-like"/>
    <property type="match status" value="1"/>
</dbReference>
<dbReference type="EMBL" id="JMQI01000027">
    <property type="protein sequence ID" value="KDN21587.1"/>
    <property type="molecule type" value="Genomic_DNA"/>
</dbReference>
<feature type="domain" description="Carrier" evidence="1">
    <location>
        <begin position="8"/>
        <end position="88"/>
    </location>
</feature>
<dbReference type="STRING" id="287986.DV20_13990"/>
<dbReference type="Proteomes" id="UP000027345">
    <property type="component" value="Unassembled WGS sequence"/>
</dbReference>
<dbReference type="InterPro" id="IPR036736">
    <property type="entry name" value="ACP-like_sf"/>
</dbReference>
<keyword evidence="3" id="KW-1185">Reference proteome</keyword>
<dbReference type="Pfam" id="PF00550">
    <property type="entry name" value="PP-binding"/>
    <property type="match status" value="1"/>
</dbReference>
<proteinExistence type="predicted"/>
<gene>
    <name evidence="2" type="ORF">DV20_13990</name>
</gene>
<name>A0A066U6V5_9PSEU</name>